<dbReference type="EMBL" id="UYSL01020592">
    <property type="protein sequence ID" value="VDL75340.1"/>
    <property type="molecule type" value="Genomic_DNA"/>
</dbReference>
<gene>
    <name evidence="3" type="ORF">NBR_LOCUS11751</name>
</gene>
<feature type="compositionally biased region" description="Basic residues" evidence="1">
    <location>
        <begin position="80"/>
        <end position="90"/>
    </location>
</feature>
<accession>A0A0N4Y6N1</accession>
<dbReference type="Proteomes" id="UP000271162">
    <property type="component" value="Unassembled WGS sequence"/>
</dbReference>
<feature type="chain" id="PRO_5043125303" evidence="2">
    <location>
        <begin position="17"/>
        <end position="191"/>
    </location>
</feature>
<reference evidence="5" key="1">
    <citation type="submission" date="2017-02" db="UniProtKB">
        <authorList>
            <consortium name="WormBaseParasite"/>
        </authorList>
    </citation>
    <scope>IDENTIFICATION</scope>
</reference>
<feature type="signal peptide" evidence="2">
    <location>
        <begin position="1"/>
        <end position="16"/>
    </location>
</feature>
<dbReference type="WBParaSite" id="NBR_0001175001-mRNA-1">
    <property type="protein sequence ID" value="NBR_0001175001-mRNA-1"/>
    <property type="gene ID" value="NBR_0001175001"/>
</dbReference>
<protein>
    <submittedName>
        <fullName evidence="5">Sushi domain-containing protein</fullName>
    </submittedName>
</protein>
<feature type="region of interest" description="Disordered" evidence="1">
    <location>
        <begin position="78"/>
        <end position="110"/>
    </location>
</feature>
<name>A0A0N4Y6N1_NIPBR</name>
<dbReference type="AlphaFoldDB" id="A0A0N4Y6N1"/>
<reference evidence="3 4" key="2">
    <citation type="submission" date="2018-11" db="EMBL/GenBank/DDBJ databases">
        <authorList>
            <consortium name="Pathogen Informatics"/>
        </authorList>
    </citation>
    <scope>NUCLEOTIDE SEQUENCE [LARGE SCALE GENOMIC DNA]</scope>
</reference>
<keyword evidence="4" id="KW-1185">Reference proteome</keyword>
<evidence type="ECO:0000313" key="3">
    <source>
        <dbReference type="EMBL" id="VDL75340.1"/>
    </source>
</evidence>
<organism evidence="5">
    <name type="scientific">Nippostrongylus brasiliensis</name>
    <name type="common">Rat hookworm</name>
    <dbReference type="NCBI Taxonomy" id="27835"/>
    <lineage>
        <taxon>Eukaryota</taxon>
        <taxon>Metazoa</taxon>
        <taxon>Ecdysozoa</taxon>
        <taxon>Nematoda</taxon>
        <taxon>Chromadorea</taxon>
        <taxon>Rhabditida</taxon>
        <taxon>Rhabditina</taxon>
        <taxon>Rhabditomorpha</taxon>
        <taxon>Strongyloidea</taxon>
        <taxon>Heligmosomidae</taxon>
        <taxon>Nippostrongylus</taxon>
    </lineage>
</organism>
<dbReference type="STRING" id="27835.A0A0N4Y6N1"/>
<evidence type="ECO:0000313" key="4">
    <source>
        <dbReference type="Proteomes" id="UP000271162"/>
    </source>
</evidence>
<evidence type="ECO:0000256" key="1">
    <source>
        <dbReference type="SAM" id="MobiDB-lite"/>
    </source>
</evidence>
<dbReference type="OMA" id="CQNCPRI"/>
<evidence type="ECO:0000313" key="5">
    <source>
        <dbReference type="WBParaSite" id="NBR_0001175001-mRNA-1"/>
    </source>
</evidence>
<proteinExistence type="predicted"/>
<evidence type="ECO:0000256" key="2">
    <source>
        <dbReference type="SAM" id="SignalP"/>
    </source>
</evidence>
<sequence length="191" mass="21993">MIRLALLATLAYVSYAGYNVPPAQDPVPVPVPVYPSYPAQQPPQYQPPQYEPPQYQPPRPIYMKPLYLPELPAPPQFLYPRRHHHHHRHSRSDSRSHEDHRPRPDDDRKCRNVRTCEHDAKCVEPLFWKSGKTLEVSCPQGYFKLYANGNEILSEGVGVSKVLTCNRNRWSTQDIHGDFITVRSIGCTKAK</sequence>
<keyword evidence="2" id="KW-0732">Signal</keyword>
<feature type="compositionally biased region" description="Basic and acidic residues" evidence="1">
    <location>
        <begin position="91"/>
        <end position="110"/>
    </location>
</feature>
<feature type="region of interest" description="Disordered" evidence="1">
    <location>
        <begin position="34"/>
        <end position="56"/>
    </location>
</feature>